<dbReference type="PANTHER" id="PTHR37563:SF2">
    <property type="entry name" value="PHYTANOYL-COA DIOXYGENASE FAMILY PROTEIN (AFU_ORTHOLOGUE AFUA_2G03330)"/>
    <property type="match status" value="1"/>
</dbReference>
<name>A0A8J2WJ85_9STRA</name>
<evidence type="ECO:0008006" key="3">
    <source>
        <dbReference type="Google" id="ProtNLM"/>
    </source>
</evidence>
<dbReference type="Gene3D" id="2.60.120.620">
    <property type="entry name" value="q2cbj1_9rhob like domain"/>
    <property type="match status" value="1"/>
</dbReference>
<reference evidence="1" key="1">
    <citation type="submission" date="2021-11" db="EMBL/GenBank/DDBJ databases">
        <authorList>
            <consortium name="Genoscope - CEA"/>
            <person name="William W."/>
        </authorList>
    </citation>
    <scope>NUCLEOTIDE SEQUENCE</scope>
</reference>
<organism evidence="1 2">
    <name type="scientific">Pelagomonas calceolata</name>
    <dbReference type="NCBI Taxonomy" id="35677"/>
    <lineage>
        <taxon>Eukaryota</taxon>
        <taxon>Sar</taxon>
        <taxon>Stramenopiles</taxon>
        <taxon>Ochrophyta</taxon>
        <taxon>Pelagophyceae</taxon>
        <taxon>Pelagomonadales</taxon>
        <taxon>Pelagomonadaceae</taxon>
        <taxon>Pelagomonas</taxon>
    </lineage>
</organism>
<comment type="caution">
    <text evidence="1">The sequence shown here is derived from an EMBL/GenBank/DDBJ whole genome shotgun (WGS) entry which is preliminary data.</text>
</comment>
<accession>A0A8J2WJ85</accession>
<gene>
    <name evidence="1" type="ORF">PECAL_3P08030</name>
</gene>
<dbReference type="InterPro" id="IPR051961">
    <property type="entry name" value="Fungal_Metabolite_Diox"/>
</dbReference>
<dbReference type="InterPro" id="IPR008775">
    <property type="entry name" value="Phytyl_CoA_dOase-like"/>
</dbReference>
<dbReference type="AlphaFoldDB" id="A0A8J2WJ85"/>
<dbReference type="Pfam" id="PF05721">
    <property type="entry name" value="PhyH"/>
    <property type="match status" value="1"/>
</dbReference>
<keyword evidence="2" id="KW-1185">Reference proteome</keyword>
<sequence length="352" mass="38237">MSSDDEDEASARLVAAVRLAEAGATARATGDEKKAKKRYRKAVKQAAAACTSGVASAAALAEDLLTRVEQHDAPTEALPDLRTNIEDLDDAATALAAGGVCLLEECVHVTEAGGMMQSAYITLDLVRAATRDQYGDDAHFSFKEAARRCKGRIDARLDASDVEPWSMATKALRDYAAHLSDVLRPLIDRVLGDDAKLAYVGLVSSGPGSVAQPWHADGVPLFPGSNDLPAHALNCFAPIVNVSRRMGPTEFVPASHKPGPVARALEAALQRGREPADVFSPELSVGDVLVYDQRTVHRGVPNRTKDERPILYLLFARPWFREHINFGETSLFDRNRDRRPAAKKKRRRPAPE</sequence>
<dbReference type="EMBL" id="CAKKNE010000003">
    <property type="protein sequence ID" value="CAH0370890.1"/>
    <property type="molecule type" value="Genomic_DNA"/>
</dbReference>
<dbReference type="SUPFAM" id="SSF51197">
    <property type="entry name" value="Clavaminate synthase-like"/>
    <property type="match status" value="1"/>
</dbReference>
<evidence type="ECO:0000313" key="2">
    <source>
        <dbReference type="Proteomes" id="UP000789595"/>
    </source>
</evidence>
<dbReference type="PANTHER" id="PTHR37563">
    <property type="entry name" value="PHYTANOYL-COA DIOXYGENASE FAMILY PROTEIN (AFU_ORTHOLOGUE AFUA_2G03330)"/>
    <property type="match status" value="1"/>
</dbReference>
<protein>
    <recommendedName>
        <fullName evidence="3">Phytanoyl-CoA dioxygenase</fullName>
    </recommendedName>
</protein>
<dbReference type="OrthoDB" id="420046at2759"/>
<proteinExistence type="predicted"/>
<dbReference type="Proteomes" id="UP000789595">
    <property type="component" value="Unassembled WGS sequence"/>
</dbReference>
<evidence type="ECO:0000313" key="1">
    <source>
        <dbReference type="EMBL" id="CAH0370890.1"/>
    </source>
</evidence>